<gene>
    <name evidence="2" type="ORF">P0Y53_10210</name>
</gene>
<evidence type="ECO:0000313" key="2">
    <source>
        <dbReference type="EMBL" id="WEK37876.1"/>
    </source>
</evidence>
<dbReference type="Pfam" id="PF08818">
    <property type="entry name" value="DUF1801"/>
    <property type="match status" value="1"/>
</dbReference>
<protein>
    <submittedName>
        <fullName evidence="2">DUF1801 domain-containing protein</fullName>
    </submittedName>
</protein>
<dbReference type="AlphaFoldDB" id="A0AAJ5WVD5"/>
<organism evidence="2 3">
    <name type="scientific">Candidatus Pseudobacter hemicellulosilyticus</name>
    <dbReference type="NCBI Taxonomy" id="3121375"/>
    <lineage>
        <taxon>Bacteria</taxon>
        <taxon>Pseudomonadati</taxon>
        <taxon>Bacteroidota</taxon>
        <taxon>Chitinophagia</taxon>
        <taxon>Chitinophagales</taxon>
        <taxon>Chitinophagaceae</taxon>
        <taxon>Pseudobacter</taxon>
    </lineage>
</organism>
<sequence length="134" mass="15017">MTRSRTAAKAPAAKAAARFESVDQYLALLAPAARKVAQQMRKTIKKQAPGAEEVISYNMPGYKLNGLLIWFAVWKEHIGLYPTPNAIEFFKKELAGYACSKGAIQFPLDQPLPLELIARIVAFRVEELQNKKKR</sequence>
<evidence type="ECO:0000313" key="3">
    <source>
        <dbReference type="Proteomes" id="UP001220610"/>
    </source>
</evidence>
<name>A0AAJ5WVD5_9BACT</name>
<reference evidence="2" key="1">
    <citation type="submission" date="2023-03" db="EMBL/GenBank/DDBJ databases">
        <title>Andean soil-derived lignocellulolytic bacterial consortium as a source of novel taxa and putative plastic-active enzymes.</title>
        <authorList>
            <person name="Diaz-Garcia L."/>
            <person name="Chuvochina M."/>
            <person name="Feuerriegel G."/>
            <person name="Bunk B."/>
            <person name="Sproer C."/>
            <person name="Streit W.R."/>
            <person name="Rodriguez L.M."/>
            <person name="Overmann J."/>
            <person name="Jimenez D.J."/>
        </authorList>
    </citation>
    <scope>NUCLEOTIDE SEQUENCE</scope>
    <source>
        <strain evidence="2">MAG 7</strain>
    </source>
</reference>
<dbReference type="Proteomes" id="UP001220610">
    <property type="component" value="Chromosome"/>
</dbReference>
<dbReference type="EMBL" id="CP119311">
    <property type="protein sequence ID" value="WEK37876.1"/>
    <property type="molecule type" value="Genomic_DNA"/>
</dbReference>
<accession>A0AAJ5WVD5</accession>
<proteinExistence type="predicted"/>
<feature type="domain" description="YdhG-like" evidence="1">
    <location>
        <begin position="34"/>
        <end position="125"/>
    </location>
</feature>
<evidence type="ECO:0000259" key="1">
    <source>
        <dbReference type="Pfam" id="PF08818"/>
    </source>
</evidence>
<dbReference type="SUPFAM" id="SSF159888">
    <property type="entry name" value="YdhG-like"/>
    <property type="match status" value="1"/>
</dbReference>
<dbReference type="Gene3D" id="3.90.1150.200">
    <property type="match status" value="1"/>
</dbReference>
<dbReference type="InterPro" id="IPR014922">
    <property type="entry name" value="YdhG-like"/>
</dbReference>